<dbReference type="GO" id="GO:0009097">
    <property type="term" value="P:isoleucine biosynthetic process"/>
    <property type="evidence" value="ECO:0007669"/>
    <property type="project" value="TreeGrafter"/>
</dbReference>
<dbReference type="GO" id="GO:0003984">
    <property type="term" value="F:acetolactate synthase activity"/>
    <property type="evidence" value="ECO:0007669"/>
    <property type="project" value="TreeGrafter"/>
</dbReference>
<protein>
    <submittedName>
        <fullName evidence="9">Putative 2-ketoarginine decarboxylase AruI</fullName>
        <ecNumber evidence="9">4.1.1.75</ecNumber>
    </submittedName>
</protein>
<evidence type="ECO:0000256" key="1">
    <source>
        <dbReference type="ARBA" id="ARBA00001964"/>
    </source>
</evidence>
<dbReference type="Pfam" id="PF00205">
    <property type="entry name" value="TPP_enzyme_M"/>
    <property type="match status" value="1"/>
</dbReference>
<keyword evidence="3" id="KW-0808">Transferase</keyword>
<evidence type="ECO:0000259" key="6">
    <source>
        <dbReference type="Pfam" id="PF00205"/>
    </source>
</evidence>
<accession>A0A1Y5SZ76</accession>
<dbReference type="GO" id="GO:0005948">
    <property type="term" value="C:acetolactate synthase complex"/>
    <property type="evidence" value="ECO:0007669"/>
    <property type="project" value="TreeGrafter"/>
</dbReference>
<dbReference type="AlphaFoldDB" id="A0A1Y5SZ76"/>
<dbReference type="RefSeq" id="WP_085869252.1">
    <property type="nucleotide sequence ID" value="NZ_FWFQ01000020.1"/>
</dbReference>
<comment type="cofactor">
    <cofactor evidence="1">
        <name>thiamine diphosphate</name>
        <dbReference type="ChEBI" id="CHEBI:58937"/>
    </cofactor>
</comment>
<dbReference type="GO" id="GO:0009099">
    <property type="term" value="P:L-valine biosynthetic process"/>
    <property type="evidence" value="ECO:0007669"/>
    <property type="project" value="TreeGrafter"/>
</dbReference>
<dbReference type="InterPro" id="IPR012001">
    <property type="entry name" value="Thiamin_PyroP_enz_TPP-bd_dom"/>
</dbReference>
<dbReference type="InterPro" id="IPR000399">
    <property type="entry name" value="TPP-bd_CS"/>
</dbReference>
<evidence type="ECO:0000259" key="7">
    <source>
        <dbReference type="Pfam" id="PF02775"/>
    </source>
</evidence>
<evidence type="ECO:0000313" key="9">
    <source>
        <dbReference type="EMBL" id="SLN52106.1"/>
    </source>
</evidence>
<gene>
    <name evidence="9" type="primary">aruI</name>
    <name evidence="9" type="ORF">PSA7680_02714</name>
</gene>
<evidence type="ECO:0000256" key="4">
    <source>
        <dbReference type="ARBA" id="ARBA00023052"/>
    </source>
</evidence>
<dbReference type="EC" id="4.1.1.75" evidence="9"/>
<keyword evidence="4 5" id="KW-0786">Thiamine pyrophosphate</keyword>
<dbReference type="PANTHER" id="PTHR18968">
    <property type="entry name" value="THIAMINE PYROPHOSPHATE ENZYMES"/>
    <property type="match status" value="1"/>
</dbReference>
<dbReference type="Proteomes" id="UP000193409">
    <property type="component" value="Unassembled WGS sequence"/>
</dbReference>
<dbReference type="PROSITE" id="PS00187">
    <property type="entry name" value="TPP_ENZYMES"/>
    <property type="match status" value="1"/>
</dbReference>
<dbReference type="CDD" id="cd07035">
    <property type="entry name" value="TPP_PYR_POX_like"/>
    <property type="match status" value="1"/>
</dbReference>
<dbReference type="CDD" id="cd00568">
    <property type="entry name" value="TPP_enzymes"/>
    <property type="match status" value="1"/>
</dbReference>
<dbReference type="EMBL" id="FWFQ01000020">
    <property type="protein sequence ID" value="SLN52106.1"/>
    <property type="molecule type" value="Genomic_DNA"/>
</dbReference>
<name>A0A1Y5SZ76_9RHOB</name>
<dbReference type="Gene3D" id="3.40.50.1220">
    <property type="entry name" value="TPP-binding domain"/>
    <property type="match status" value="1"/>
</dbReference>
<dbReference type="PANTHER" id="PTHR18968:SF13">
    <property type="entry name" value="ACETOLACTATE SYNTHASE CATALYTIC SUBUNIT, MITOCHONDRIAL"/>
    <property type="match status" value="1"/>
</dbReference>
<reference evidence="9 10" key="1">
    <citation type="submission" date="2017-03" db="EMBL/GenBank/DDBJ databases">
        <authorList>
            <person name="Afonso C.L."/>
            <person name="Miller P.J."/>
            <person name="Scott M.A."/>
            <person name="Spackman E."/>
            <person name="Goraichik I."/>
            <person name="Dimitrov K.M."/>
            <person name="Suarez D.L."/>
            <person name="Swayne D.E."/>
        </authorList>
    </citation>
    <scope>NUCLEOTIDE SEQUENCE [LARGE SCALE GENOMIC DNA]</scope>
    <source>
        <strain evidence="9 10">CECT 7680</strain>
    </source>
</reference>
<keyword evidence="10" id="KW-1185">Reference proteome</keyword>
<dbReference type="GO" id="GO:0030976">
    <property type="term" value="F:thiamine pyrophosphate binding"/>
    <property type="evidence" value="ECO:0007669"/>
    <property type="project" value="InterPro"/>
</dbReference>
<feature type="domain" description="Thiamine pyrophosphate enzyme TPP-binding" evidence="7">
    <location>
        <begin position="381"/>
        <end position="519"/>
    </location>
</feature>
<sequence>MRTLGEELVAALQARGVDTVFGIPGVHTIELYRGLAAGGLRHVTPRHEQGAGFMADGYARVSGKPGVAFVITGPGLTNALTPLAQARADSVPVLTVSGVNRQETLGRDLGCLHELPDQLAMMRTLTANARRLGRAEDLGDVIADTFETLRSAPGPAHIEVPMDAMALPCAPAPPFADHSAEADPQCVRRICARLAAARRPVILAGGGARHLAAPLRALAERLDAPVVQTANARGTMHGHRLGVPASPSLPSVRSLLAEADLVLALGTELGPTDYDMYALGGLPGMPGLIHVDLNPAHLARGGAELAVTADLTALLPALAAAAPRLSTDGSERAQATRLAARAELDRMGPGYGTLLAQLEALRSAFPNAVMAGDSTQAIYAGNLYYDHDRPGGWFNGSTGFGALGYAIPAAIGAALAAPGTPVLALVGDGGAQFTLPEIAVAREHDLPILFVIWNNAAYGEIARAMEDAGFPATGCHPTPPDFAAIAAAYGLPHHAATAESLATTLAAMPPLDGPALLEIALPR</sequence>
<feature type="domain" description="Thiamine pyrophosphate enzyme central" evidence="6">
    <location>
        <begin position="187"/>
        <end position="318"/>
    </location>
</feature>
<dbReference type="GO" id="GO:0000287">
    <property type="term" value="F:magnesium ion binding"/>
    <property type="evidence" value="ECO:0007669"/>
    <property type="project" value="InterPro"/>
</dbReference>
<evidence type="ECO:0000313" key="10">
    <source>
        <dbReference type="Proteomes" id="UP000193409"/>
    </source>
</evidence>
<dbReference type="SUPFAM" id="SSF52467">
    <property type="entry name" value="DHS-like NAD/FAD-binding domain"/>
    <property type="match status" value="1"/>
</dbReference>
<dbReference type="InterPro" id="IPR012000">
    <property type="entry name" value="Thiamin_PyroP_enz_cen_dom"/>
</dbReference>
<dbReference type="GO" id="GO:0050660">
    <property type="term" value="F:flavin adenine dinucleotide binding"/>
    <property type="evidence" value="ECO:0007669"/>
    <property type="project" value="TreeGrafter"/>
</dbReference>
<dbReference type="OrthoDB" id="4494979at2"/>
<dbReference type="InterPro" id="IPR045229">
    <property type="entry name" value="TPP_enz"/>
</dbReference>
<evidence type="ECO:0000259" key="8">
    <source>
        <dbReference type="Pfam" id="PF02776"/>
    </source>
</evidence>
<evidence type="ECO:0000256" key="3">
    <source>
        <dbReference type="ARBA" id="ARBA00022679"/>
    </source>
</evidence>
<proteinExistence type="inferred from homology"/>
<dbReference type="SUPFAM" id="SSF52518">
    <property type="entry name" value="Thiamin diphosphate-binding fold (THDP-binding)"/>
    <property type="match status" value="2"/>
</dbReference>
<dbReference type="NCBIfam" id="NF005712">
    <property type="entry name" value="PRK07524.1"/>
    <property type="match status" value="1"/>
</dbReference>
<keyword evidence="9" id="KW-0456">Lyase</keyword>
<dbReference type="InterPro" id="IPR029061">
    <property type="entry name" value="THDP-binding"/>
</dbReference>
<dbReference type="Pfam" id="PF02775">
    <property type="entry name" value="TPP_enzyme_C"/>
    <property type="match status" value="1"/>
</dbReference>
<dbReference type="InterPro" id="IPR029035">
    <property type="entry name" value="DHS-like_NAD/FAD-binding_dom"/>
</dbReference>
<evidence type="ECO:0000256" key="2">
    <source>
        <dbReference type="ARBA" id="ARBA00007812"/>
    </source>
</evidence>
<feature type="domain" description="Thiamine pyrophosphate enzyme N-terminal TPP-binding" evidence="8">
    <location>
        <begin position="3"/>
        <end position="121"/>
    </location>
</feature>
<comment type="similarity">
    <text evidence="2 5">Belongs to the TPP enzyme family.</text>
</comment>
<dbReference type="GO" id="GO:0047435">
    <property type="term" value="F:5-guanidino-2-oxopentanoate decarboxylase activity"/>
    <property type="evidence" value="ECO:0007669"/>
    <property type="project" value="UniProtKB-EC"/>
</dbReference>
<evidence type="ECO:0000256" key="5">
    <source>
        <dbReference type="RuleBase" id="RU362132"/>
    </source>
</evidence>
<dbReference type="InterPro" id="IPR011766">
    <property type="entry name" value="TPP_enzyme_TPP-bd"/>
</dbReference>
<organism evidence="9 10">
    <name type="scientific">Pseudoruegeria aquimaris</name>
    <dbReference type="NCBI Taxonomy" id="393663"/>
    <lineage>
        <taxon>Bacteria</taxon>
        <taxon>Pseudomonadati</taxon>
        <taxon>Pseudomonadota</taxon>
        <taxon>Alphaproteobacteria</taxon>
        <taxon>Rhodobacterales</taxon>
        <taxon>Roseobacteraceae</taxon>
        <taxon>Pseudoruegeria</taxon>
    </lineage>
</organism>
<dbReference type="Pfam" id="PF02776">
    <property type="entry name" value="TPP_enzyme_N"/>
    <property type="match status" value="1"/>
</dbReference>
<dbReference type="Gene3D" id="3.40.50.970">
    <property type="match status" value="2"/>
</dbReference>